<evidence type="ECO:0000313" key="1">
    <source>
        <dbReference type="EMBL" id="EEB15877.1"/>
    </source>
</evidence>
<name>E0VR71_PEDHC</name>
<dbReference type="VEuPathDB" id="VectorBase:PHUM394250"/>
<proteinExistence type="predicted"/>
<keyword evidence="3" id="KW-1185">Reference proteome</keyword>
<accession>E0VR71</accession>
<dbReference type="GeneID" id="8237677"/>
<dbReference type="KEGG" id="phu:Phum_PHUM394250"/>
<dbReference type="AlphaFoldDB" id="E0VR71"/>
<dbReference type="EMBL" id="AAZO01004618">
    <property type="status" value="NOT_ANNOTATED_CDS"/>
    <property type="molecule type" value="Genomic_DNA"/>
</dbReference>
<dbReference type="EnsemblMetazoa" id="PHUM394250-RA">
    <property type="protein sequence ID" value="PHUM394250-PA"/>
    <property type="gene ID" value="PHUM394250"/>
</dbReference>
<reference evidence="1" key="2">
    <citation type="submission" date="2007-04" db="EMBL/GenBank/DDBJ databases">
        <title>The genome of the human body louse.</title>
        <authorList>
            <consortium name="The Human Body Louse Genome Consortium"/>
            <person name="Kirkness E."/>
            <person name="Walenz B."/>
            <person name="Hass B."/>
            <person name="Bruggner R."/>
            <person name="Strausberg R."/>
        </authorList>
    </citation>
    <scope>NUCLEOTIDE SEQUENCE</scope>
    <source>
        <strain evidence="1">USDA</strain>
    </source>
</reference>
<dbReference type="HOGENOM" id="CLU_1278999_0_0_1"/>
<dbReference type="InParanoid" id="E0VR71"/>
<organism>
    <name type="scientific">Pediculus humanus subsp. corporis</name>
    <name type="common">Body louse</name>
    <dbReference type="NCBI Taxonomy" id="121224"/>
    <lineage>
        <taxon>Eukaryota</taxon>
        <taxon>Metazoa</taxon>
        <taxon>Ecdysozoa</taxon>
        <taxon>Arthropoda</taxon>
        <taxon>Hexapoda</taxon>
        <taxon>Insecta</taxon>
        <taxon>Pterygota</taxon>
        <taxon>Neoptera</taxon>
        <taxon>Paraneoptera</taxon>
        <taxon>Psocodea</taxon>
        <taxon>Troctomorpha</taxon>
        <taxon>Phthiraptera</taxon>
        <taxon>Anoplura</taxon>
        <taxon>Pediculidae</taxon>
        <taxon>Pediculus</taxon>
    </lineage>
</organism>
<protein>
    <submittedName>
        <fullName evidence="1 2">Uncharacterized protein</fullName>
    </submittedName>
</protein>
<dbReference type="EMBL" id="DS235459">
    <property type="protein sequence ID" value="EEB15877.1"/>
    <property type="molecule type" value="Genomic_DNA"/>
</dbReference>
<sequence length="216" mass="25692">MTSTSSSSSSSNGIKSAIKDLEKNQEYVIDDESRYDNVSRRGNKVRNERKSFYDGGEKIIIPEERNSAIIKSKNNNNSKNPKIWMKTIVRGNGNFTPEIQYYNNYLHRRKNPRKNYYNDYATTTTRSRFPSTTSTSTTRKPEIGKIYILAPPPKRFHNRYNKYPNYNQNESGSKKWKNENLTWHQNVWFNRTSVPRHDFNYSVWNKRENNKNKDRR</sequence>
<reference evidence="1" key="1">
    <citation type="submission" date="2007-04" db="EMBL/GenBank/DDBJ databases">
        <title>Annotation of Pediculus humanus corporis strain USDA.</title>
        <authorList>
            <person name="Kirkness E."/>
            <person name="Hannick L."/>
            <person name="Hass B."/>
            <person name="Bruggner R."/>
            <person name="Lawson D."/>
            <person name="Bidwell S."/>
            <person name="Joardar V."/>
            <person name="Caler E."/>
            <person name="Walenz B."/>
            <person name="Inman J."/>
            <person name="Schobel S."/>
            <person name="Galinsky K."/>
            <person name="Amedeo P."/>
            <person name="Strausberg R."/>
        </authorList>
    </citation>
    <scope>NUCLEOTIDE SEQUENCE</scope>
    <source>
        <strain evidence="1">USDA</strain>
    </source>
</reference>
<evidence type="ECO:0000313" key="3">
    <source>
        <dbReference type="Proteomes" id="UP000009046"/>
    </source>
</evidence>
<evidence type="ECO:0000313" key="2">
    <source>
        <dbReference type="EnsemblMetazoa" id="PHUM394250-PA"/>
    </source>
</evidence>
<reference evidence="2" key="3">
    <citation type="submission" date="2021-02" db="UniProtKB">
        <authorList>
            <consortium name="EnsemblMetazoa"/>
        </authorList>
    </citation>
    <scope>IDENTIFICATION</scope>
    <source>
        <strain evidence="2">USDA</strain>
    </source>
</reference>
<dbReference type="RefSeq" id="XP_002428615.1">
    <property type="nucleotide sequence ID" value="XM_002428570.1"/>
</dbReference>
<dbReference type="Proteomes" id="UP000009046">
    <property type="component" value="Unassembled WGS sequence"/>
</dbReference>
<gene>
    <name evidence="2" type="primary">8237677</name>
    <name evidence="1" type="ORF">Phum_PHUM394250</name>
</gene>
<dbReference type="CTD" id="8237677"/>